<dbReference type="EMBL" id="JBIBEG010000005">
    <property type="protein sequence ID" value="MFF5898110.1"/>
    <property type="molecule type" value="Genomic_DNA"/>
</dbReference>
<protein>
    <recommendedName>
        <fullName evidence="3">Cupin domain-containing protein</fullName>
    </recommendedName>
</protein>
<keyword evidence="2" id="KW-1185">Reference proteome</keyword>
<evidence type="ECO:0000313" key="1">
    <source>
        <dbReference type="EMBL" id="MFF5898110.1"/>
    </source>
</evidence>
<evidence type="ECO:0008006" key="3">
    <source>
        <dbReference type="Google" id="ProtNLM"/>
    </source>
</evidence>
<gene>
    <name evidence="1" type="ORF">ACFY8O_19545</name>
</gene>
<dbReference type="Gene3D" id="2.60.120.10">
    <property type="entry name" value="Jelly Rolls"/>
    <property type="match status" value="1"/>
</dbReference>
<accession>A0ABW6X9Y7</accession>
<reference evidence="1 2" key="1">
    <citation type="submission" date="2024-10" db="EMBL/GenBank/DDBJ databases">
        <title>The Natural Products Discovery Center: Release of the First 8490 Sequenced Strains for Exploring Actinobacteria Biosynthetic Diversity.</title>
        <authorList>
            <person name="Kalkreuter E."/>
            <person name="Kautsar S.A."/>
            <person name="Yang D."/>
            <person name="Bader C.D."/>
            <person name="Teijaro C.N."/>
            <person name="Fluegel L."/>
            <person name="Davis C.M."/>
            <person name="Simpson J.R."/>
            <person name="Lauterbach L."/>
            <person name="Steele A.D."/>
            <person name="Gui C."/>
            <person name="Meng S."/>
            <person name="Li G."/>
            <person name="Viehrig K."/>
            <person name="Ye F."/>
            <person name="Su P."/>
            <person name="Kiefer A.F."/>
            <person name="Nichols A."/>
            <person name="Cepeda A.J."/>
            <person name="Yan W."/>
            <person name="Fan B."/>
            <person name="Jiang Y."/>
            <person name="Adhikari A."/>
            <person name="Zheng C.-J."/>
            <person name="Schuster L."/>
            <person name="Cowan T.M."/>
            <person name="Smanski M.J."/>
            <person name="Chevrette M.G."/>
            <person name="De Carvalho L.P.S."/>
            <person name="Shen B."/>
        </authorList>
    </citation>
    <scope>NUCLEOTIDE SEQUENCE [LARGE SCALE GENOMIC DNA]</scope>
    <source>
        <strain evidence="1 2">NPDC012540</strain>
    </source>
</reference>
<evidence type="ECO:0000313" key="2">
    <source>
        <dbReference type="Proteomes" id="UP001602322"/>
    </source>
</evidence>
<comment type="caution">
    <text evidence="1">The sequence shown here is derived from an EMBL/GenBank/DDBJ whole genome shotgun (WGS) entry which is preliminary data.</text>
</comment>
<dbReference type="RefSeq" id="WP_387904010.1">
    <property type="nucleotide sequence ID" value="NZ_JBIBEG010000005.1"/>
</dbReference>
<dbReference type="InterPro" id="IPR011051">
    <property type="entry name" value="RmlC_Cupin_sf"/>
</dbReference>
<proteinExistence type="predicted"/>
<organism evidence="1 2">
    <name type="scientific">Streptomyces argenteolus</name>
    <dbReference type="NCBI Taxonomy" id="67274"/>
    <lineage>
        <taxon>Bacteria</taxon>
        <taxon>Bacillati</taxon>
        <taxon>Actinomycetota</taxon>
        <taxon>Actinomycetes</taxon>
        <taxon>Kitasatosporales</taxon>
        <taxon>Streptomycetaceae</taxon>
        <taxon>Streptomyces</taxon>
    </lineage>
</organism>
<dbReference type="InterPro" id="IPR014710">
    <property type="entry name" value="RmlC-like_jellyroll"/>
</dbReference>
<sequence length="120" mass="13221">MTSTTRDETPVAMQTDDAELRKKEIGGDLTVAFIRLVKGADMGPGLKGLPDDMCPCPHWGYVVKGRLKLRTGADSEVYEEGQAFYWAPGHVPEALEDCDFVDFSPTKDFDQVISHLTSQA</sequence>
<dbReference type="SUPFAM" id="SSF51182">
    <property type="entry name" value="RmlC-like cupins"/>
    <property type="match status" value="1"/>
</dbReference>
<name>A0ABW6X9Y7_9ACTN</name>
<dbReference type="Proteomes" id="UP001602322">
    <property type="component" value="Unassembled WGS sequence"/>
</dbReference>